<keyword evidence="10 13" id="KW-0675">Receptor</keyword>
<name>A0A803KFF5_XENTR</name>
<evidence type="ECO:0000256" key="11">
    <source>
        <dbReference type="ARBA" id="ARBA00023180"/>
    </source>
</evidence>
<keyword evidence="4 13" id="KW-0812">Transmembrane</keyword>
<dbReference type="FunCoup" id="A0A803KFF5">
    <property type="interactions" value="188"/>
</dbReference>
<evidence type="ECO:0000256" key="7">
    <source>
        <dbReference type="ARBA" id="ARBA00023040"/>
    </source>
</evidence>
<feature type="transmembrane region" description="Helical" evidence="14">
    <location>
        <begin position="25"/>
        <end position="48"/>
    </location>
</feature>
<evidence type="ECO:0000313" key="16">
    <source>
        <dbReference type="Ensembl" id="ENSXETP00000119004"/>
    </source>
</evidence>
<dbReference type="GO" id="GO:0004984">
    <property type="term" value="F:olfactory receptor activity"/>
    <property type="evidence" value="ECO:0007669"/>
    <property type="project" value="InterPro"/>
</dbReference>
<organism evidence="16">
    <name type="scientific">Xenopus tropicalis</name>
    <name type="common">Western clawed frog</name>
    <name type="synonym">Silurana tropicalis</name>
    <dbReference type="NCBI Taxonomy" id="8364"/>
    <lineage>
        <taxon>Eukaryota</taxon>
        <taxon>Metazoa</taxon>
        <taxon>Chordata</taxon>
        <taxon>Craniata</taxon>
        <taxon>Vertebrata</taxon>
        <taxon>Euteleostomi</taxon>
        <taxon>Amphibia</taxon>
        <taxon>Batrachia</taxon>
        <taxon>Anura</taxon>
        <taxon>Pipoidea</taxon>
        <taxon>Pipidae</taxon>
        <taxon>Xenopodinae</taxon>
        <taxon>Xenopus</taxon>
        <taxon>Silurana</taxon>
    </lineage>
</organism>
<evidence type="ECO:0000256" key="2">
    <source>
        <dbReference type="ARBA" id="ARBA00022475"/>
    </source>
</evidence>
<dbReference type="SUPFAM" id="SSF81321">
    <property type="entry name" value="Family A G protein-coupled receptor-like"/>
    <property type="match status" value="1"/>
</dbReference>
<reference evidence="16" key="2">
    <citation type="submission" date="2021-03" db="UniProtKB">
        <authorList>
            <consortium name="Ensembl"/>
        </authorList>
    </citation>
    <scope>IDENTIFICATION</scope>
</reference>
<dbReference type="InterPro" id="IPR000725">
    <property type="entry name" value="Olfact_rcpt"/>
</dbReference>
<comment type="subcellular location">
    <subcellularLocation>
        <location evidence="1 14">Cell membrane</location>
        <topology evidence="1 14">Multi-pass membrane protein</topology>
    </subcellularLocation>
</comment>
<dbReference type="PRINTS" id="PR00245">
    <property type="entry name" value="OLFACTORYR"/>
</dbReference>
<dbReference type="GO" id="GO:0005886">
    <property type="term" value="C:plasma membrane"/>
    <property type="evidence" value="ECO:0007669"/>
    <property type="project" value="UniProtKB-SubCell"/>
</dbReference>
<evidence type="ECO:0000259" key="15">
    <source>
        <dbReference type="PROSITE" id="PS50262"/>
    </source>
</evidence>
<keyword evidence="3 14" id="KW-0716">Sensory transduction</keyword>
<evidence type="ECO:0000256" key="8">
    <source>
        <dbReference type="ARBA" id="ARBA00023136"/>
    </source>
</evidence>
<dbReference type="GO" id="GO:0004930">
    <property type="term" value="F:G protein-coupled receptor activity"/>
    <property type="evidence" value="ECO:0007669"/>
    <property type="project" value="UniProtKB-KW"/>
</dbReference>
<protein>
    <recommendedName>
        <fullName evidence="14">Olfactory receptor</fullName>
    </recommendedName>
</protein>
<keyword evidence="7 13" id="KW-0297">G-protein coupled receptor</keyword>
<keyword evidence="2 14" id="KW-1003">Cell membrane</keyword>
<keyword evidence="12 13" id="KW-0807">Transducer</keyword>
<dbReference type="PANTHER" id="PTHR24242:SF387">
    <property type="entry name" value="OLFACTORY RECEPTOR"/>
    <property type="match status" value="1"/>
</dbReference>
<comment type="similarity">
    <text evidence="13">Belongs to the G-protein coupled receptor 1 family.</text>
</comment>
<dbReference type="InterPro" id="IPR000276">
    <property type="entry name" value="GPCR_Rhodpsn"/>
</dbReference>
<dbReference type="FunFam" id="1.20.1070.10:FF:000010">
    <property type="entry name" value="Olfactory receptor"/>
    <property type="match status" value="1"/>
</dbReference>
<dbReference type="InterPro" id="IPR017452">
    <property type="entry name" value="GPCR_Rhodpsn_7TM"/>
</dbReference>
<evidence type="ECO:0000256" key="1">
    <source>
        <dbReference type="ARBA" id="ARBA00004651"/>
    </source>
</evidence>
<keyword evidence="11" id="KW-0325">Glycoprotein</keyword>
<reference evidence="16" key="1">
    <citation type="journal article" date="2010" name="Science">
        <title>The genome of the Western clawed frog Xenopus tropicalis.</title>
        <authorList>
            <person name="Hellsten U."/>
            <person name="Harland R.M."/>
            <person name="Gilchrist M.J."/>
            <person name="Hendrix D."/>
            <person name="Jurka J."/>
            <person name="Kapitonov V."/>
            <person name="Ovcharenko I."/>
            <person name="Putnam N.H."/>
            <person name="Shu S."/>
            <person name="Taher L."/>
            <person name="Blitz I.L."/>
            <person name="Blumberg B."/>
            <person name="Dichmann D.S."/>
            <person name="Dubchak I."/>
            <person name="Amaya E."/>
            <person name="Detter J.C."/>
            <person name="Fletcher R."/>
            <person name="Gerhard D.S."/>
            <person name="Goodstein D."/>
            <person name="Graves T."/>
            <person name="Grigoriev I.V."/>
            <person name="Grimwood J."/>
            <person name="Kawashima T."/>
            <person name="Lindquist E."/>
            <person name="Lucas S.M."/>
            <person name="Mead P.E."/>
            <person name="Mitros T."/>
            <person name="Ogino H."/>
            <person name="Ohta Y."/>
            <person name="Poliakov A.V."/>
            <person name="Pollet N."/>
            <person name="Robert J."/>
            <person name="Salamov A."/>
            <person name="Sater A.K."/>
            <person name="Schmutz J."/>
            <person name="Terry A."/>
            <person name="Vize P.D."/>
            <person name="Warren W.C."/>
            <person name="Wells D."/>
            <person name="Wills A."/>
            <person name="Wilson R.K."/>
            <person name="Zimmerman L.B."/>
            <person name="Zorn A.M."/>
            <person name="Grainger R."/>
            <person name="Grammer T."/>
            <person name="Khokha M.K."/>
            <person name="Richardson P.M."/>
            <person name="Rokhsar D.S."/>
        </authorList>
    </citation>
    <scope>NUCLEOTIDE SEQUENCE [LARGE SCALE GENOMIC DNA]</scope>
    <source>
        <strain evidence="16">Nigerian</strain>
    </source>
</reference>
<feature type="transmembrane region" description="Helical" evidence="14">
    <location>
        <begin position="241"/>
        <end position="261"/>
    </location>
</feature>
<dbReference type="AlphaFoldDB" id="A0A803KFF5"/>
<proteinExistence type="inferred from homology"/>
<evidence type="ECO:0000256" key="5">
    <source>
        <dbReference type="ARBA" id="ARBA00022725"/>
    </source>
</evidence>
<keyword evidence="9" id="KW-1015">Disulfide bond</keyword>
<evidence type="ECO:0000256" key="6">
    <source>
        <dbReference type="ARBA" id="ARBA00022989"/>
    </source>
</evidence>
<keyword evidence="5 14" id="KW-0552">Olfaction</keyword>
<dbReference type="GeneTree" id="ENSGT01150000286948"/>
<dbReference type="Gene3D" id="1.20.1070.10">
    <property type="entry name" value="Rhodopsin 7-helix transmembrane proteins"/>
    <property type="match status" value="1"/>
</dbReference>
<dbReference type="CDD" id="cd15911">
    <property type="entry name" value="7tmA_OR11A-like"/>
    <property type="match status" value="1"/>
</dbReference>
<evidence type="ECO:0000256" key="13">
    <source>
        <dbReference type="RuleBase" id="RU000688"/>
    </source>
</evidence>
<feature type="transmembrane region" description="Helical" evidence="14">
    <location>
        <begin position="140"/>
        <end position="163"/>
    </location>
</feature>
<feature type="transmembrane region" description="Helical" evidence="14">
    <location>
        <begin position="273"/>
        <end position="292"/>
    </location>
</feature>
<dbReference type="PROSITE" id="PS50262">
    <property type="entry name" value="G_PROTEIN_RECEP_F1_2"/>
    <property type="match status" value="1"/>
</dbReference>
<dbReference type="InParanoid" id="A0A803KFF5"/>
<keyword evidence="6 14" id="KW-1133">Transmembrane helix</keyword>
<evidence type="ECO:0000256" key="14">
    <source>
        <dbReference type="RuleBase" id="RU363047"/>
    </source>
</evidence>
<feature type="transmembrane region" description="Helical" evidence="14">
    <location>
        <begin position="209"/>
        <end position="229"/>
    </location>
</feature>
<dbReference type="PRINTS" id="PR00237">
    <property type="entry name" value="GPCRRHODOPSN"/>
</dbReference>
<dbReference type="InterPro" id="IPR050939">
    <property type="entry name" value="Olfactory_GPCR1"/>
</dbReference>
<evidence type="ECO:0000256" key="10">
    <source>
        <dbReference type="ARBA" id="ARBA00023170"/>
    </source>
</evidence>
<dbReference type="Ensembl" id="ENSXETT00000109953">
    <property type="protein sequence ID" value="ENSXETP00000119004"/>
    <property type="gene ID" value="ENSXETG00000047307"/>
</dbReference>
<keyword evidence="8 14" id="KW-0472">Membrane</keyword>
<accession>A0A803KFF5</accession>
<feature type="transmembrane region" description="Helical" evidence="14">
    <location>
        <begin position="98"/>
        <end position="120"/>
    </location>
</feature>
<evidence type="ECO:0000256" key="12">
    <source>
        <dbReference type="ARBA" id="ARBA00023224"/>
    </source>
</evidence>
<dbReference type="PANTHER" id="PTHR24242">
    <property type="entry name" value="G-PROTEIN COUPLED RECEPTOR"/>
    <property type="match status" value="1"/>
</dbReference>
<evidence type="ECO:0000256" key="3">
    <source>
        <dbReference type="ARBA" id="ARBA00022606"/>
    </source>
</evidence>
<dbReference type="Pfam" id="PF13853">
    <property type="entry name" value="7tm_4"/>
    <property type="match status" value="1"/>
</dbReference>
<sequence>MDGGNHTRITSVLLLGFEMLHKFKIPFFLLILILHCLTVTGNTIIVALVSSSPSLHHPMFFFLSHLSLSDFILTTNIVPNMLHGILQGEIAMSFPACIIQFHFFSTVIASECLLLAVMSYDRYLAICKPLRYFSIMHNKLRLQLVIFCWILGFITTLAVVIMLSRLEFCGSNVIDHFFCDFAPILQLSCSDISALTLGQMLLSAPMTSFPFILIIVTYICIFIAILRIPSLSGRQKAFSTCSSHLAVVGAFYGSLISLYVVPSSGNSIFTKKVISLLYTVCTPLFNPIIYCLRNKELKEAFKKWLNTL</sequence>
<dbReference type="PROSITE" id="PS00237">
    <property type="entry name" value="G_PROTEIN_RECEP_F1_1"/>
    <property type="match status" value="1"/>
</dbReference>
<feature type="domain" description="G-protein coupled receptors family 1 profile" evidence="15">
    <location>
        <begin position="41"/>
        <end position="290"/>
    </location>
</feature>
<evidence type="ECO:0000256" key="9">
    <source>
        <dbReference type="ARBA" id="ARBA00023157"/>
    </source>
</evidence>
<evidence type="ECO:0000256" key="4">
    <source>
        <dbReference type="ARBA" id="ARBA00022692"/>
    </source>
</evidence>